<evidence type="ECO:0000256" key="1">
    <source>
        <dbReference type="ARBA" id="ARBA00007665"/>
    </source>
</evidence>
<dbReference type="InterPro" id="IPR035647">
    <property type="entry name" value="EFG_III/V"/>
</dbReference>
<comment type="similarity">
    <text evidence="1">Belongs to the IMPACT family.</text>
</comment>
<dbReference type="SUPFAM" id="SSF54211">
    <property type="entry name" value="Ribosomal protein S5 domain 2-like"/>
    <property type="match status" value="1"/>
</dbReference>
<sequence>MNPDVDPSRPLLATIAGPCEHEIDIKKSRFIAHLVPVRTVSEADEAISSLRRQYWDARHHCVAMVIGPHGDLQRSSDDGEPSGTAGVPMLEVLRRRQVTDVVAVVVRYFGGTLLGAGGLVRAYTAAVSEALDRAAVRPRALRRRMTVHAPYAESGKLENLLRTWCDANAAVFLGVDYAQDAALRVAVAVGDEPLLAEFISAATGGQTTAHSGELQVVESSA</sequence>
<dbReference type="GO" id="GO:0005737">
    <property type="term" value="C:cytoplasm"/>
    <property type="evidence" value="ECO:0007669"/>
    <property type="project" value="TreeGrafter"/>
</dbReference>
<dbReference type="InterPro" id="IPR001498">
    <property type="entry name" value="Impact_N"/>
</dbReference>
<evidence type="ECO:0000313" key="4">
    <source>
        <dbReference type="EMBL" id="TQK76921.1"/>
    </source>
</evidence>
<feature type="domain" description="Impact N-terminal" evidence="2">
    <location>
        <begin position="26"/>
        <end position="131"/>
    </location>
</feature>
<dbReference type="InterPro" id="IPR020569">
    <property type="entry name" value="UPF0029_Impact_CS"/>
</dbReference>
<evidence type="ECO:0000259" key="3">
    <source>
        <dbReference type="Pfam" id="PF09186"/>
    </source>
</evidence>
<dbReference type="Gene3D" id="3.30.230.30">
    <property type="entry name" value="Impact, N-terminal domain"/>
    <property type="match status" value="1"/>
</dbReference>
<name>A0A542SQM5_9MICO</name>
<dbReference type="Pfam" id="PF01205">
    <property type="entry name" value="Impact_N"/>
    <property type="match status" value="1"/>
</dbReference>
<accession>A0A542SQM5</accession>
<reference evidence="4 5" key="1">
    <citation type="submission" date="2019-06" db="EMBL/GenBank/DDBJ databases">
        <title>Sequencing the genomes of 1000 actinobacteria strains.</title>
        <authorList>
            <person name="Klenk H.-P."/>
        </authorList>
    </citation>
    <scope>NUCLEOTIDE SEQUENCE [LARGE SCALE GENOMIC DNA]</scope>
    <source>
        <strain evidence="4 5">DSM 10596</strain>
    </source>
</reference>
<protein>
    <submittedName>
        <fullName evidence="4">Putative YigZ family protein</fullName>
    </submittedName>
</protein>
<evidence type="ECO:0000259" key="2">
    <source>
        <dbReference type="Pfam" id="PF01205"/>
    </source>
</evidence>
<dbReference type="InterPro" id="IPR020568">
    <property type="entry name" value="Ribosomal_Su5_D2-typ_SF"/>
</dbReference>
<dbReference type="Pfam" id="PF09186">
    <property type="entry name" value="DUF1949"/>
    <property type="match status" value="1"/>
</dbReference>
<dbReference type="AlphaFoldDB" id="A0A542SQM5"/>
<evidence type="ECO:0000313" key="5">
    <source>
        <dbReference type="Proteomes" id="UP000316181"/>
    </source>
</evidence>
<gene>
    <name evidence="4" type="ORF">FB389_1623</name>
</gene>
<dbReference type="InterPro" id="IPR023582">
    <property type="entry name" value="Impact"/>
</dbReference>
<keyword evidence="5" id="KW-1185">Reference proteome</keyword>
<dbReference type="EMBL" id="VFNV01000001">
    <property type="protein sequence ID" value="TQK76921.1"/>
    <property type="molecule type" value="Genomic_DNA"/>
</dbReference>
<dbReference type="GO" id="GO:0006446">
    <property type="term" value="P:regulation of translational initiation"/>
    <property type="evidence" value="ECO:0007669"/>
    <property type="project" value="TreeGrafter"/>
</dbReference>
<dbReference type="SUPFAM" id="SSF54980">
    <property type="entry name" value="EF-G C-terminal domain-like"/>
    <property type="match status" value="1"/>
</dbReference>
<dbReference type="Proteomes" id="UP000316181">
    <property type="component" value="Unassembled WGS sequence"/>
</dbReference>
<dbReference type="PROSITE" id="PS00910">
    <property type="entry name" value="UPF0029"/>
    <property type="match status" value="1"/>
</dbReference>
<comment type="caution">
    <text evidence="4">The sequence shown here is derived from an EMBL/GenBank/DDBJ whole genome shotgun (WGS) entry which is preliminary data.</text>
</comment>
<organism evidence="4 5">
    <name type="scientific">Rarobacter incanus</name>
    <dbReference type="NCBI Taxonomy" id="153494"/>
    <lineage>
        <taxon>Bacteria</taxon>
        <taxon>Bacillati</taxon>
        <taxon>Actinomycetota</taxon>
        <taxon>Actinomycetes</taxon>
        <taxon>Micrococcales</taxon>
        <taxon>Rarobacteraceae</taxon>
        <taxon>Rarobacter</taxon>
    </lineage>
</organism>
<dbReference type="PANTHER" id="PTHR16301">
    <property type="entry name" value="IMPACT-RELATED"/>
    <property type="match status" value="1"/>
</dbReference>
<feature type="domain" description="UPF0029" evidence="3">
    <location>
        <begin position="147"/>
        <end position="206"/>
    </location>
</feature>
<dbReference type="InterPro" id="IPR015269">
    <property type="entry name" value="UPF0029_Impact_C"/>
</dbReference>
<dbReference type="NCBIfam" id="TIGR00257">
    <property type="entry name" value="IMPACT_YIGZ"/>
    <property type="match status" value="1"/>
</dbReference>
<dbReference type="InterPro" id="IPR015796">
    <property type="entry name" value="Impact_YigZ-like"/>
</dbReference>
<dbReference type="RefSeq" id="WP_211344980.1">
    <property type="nucleotide sequence ID" value="NZ_BAAATB010000004.1"/>
</dbReference>
<proteinExistence type="inferred from homology"/>
<dbReference type="InterPro" id="IPR036956">
    <property type="entry name" value="Impact_N_sf"/>
</dbReference>
<dbReference type="PANTHER" id="PTHR16301:SF20">
    <property type="entry name" value="IMPACT FAMILY MEMBER YIGZ"/>
    <property type="match status" value="1"/>
</dbReference>